<dbReference type="Gene3D" id="3.40.50.1000">
    <property type="entry name" value="HAD superfamily/HAD-like"/>
    <property type="match status" value="1"/>
</dbReference>
<name>A0ABM5NE45_9ENTR</name>
<dbReference type="InterPro" id="IPR006379">
    <property type="entry name" value="HAD-SF_hydro_IIB"/>
</dbReference>
<keyword evidence="4" id="KW-0460">Magnesium</keyword>
<dbReference type="SFLD" id="SFLDG01144">
    <property type="entry name" value="C2.B.4:_PGP_Like"/>
    <property type="match status" value="1"/>
</dbReference>
<keyword evidence="7" id="KW-1185">Reference proteome</keyword>
<evidence type="ECO:0000313" key="7">
    <source>
        <dbReference type="Proteomes" id="UP000011067"/>
    </source>
</evidence>
<dbReference type="InterPro" id="IPR000150">
    <property type="entry name" value="Cof"/>
</dbReference>
<accession>A0ABM5NE45</accession>
<dbReference type="Pfam" id="PF08282">
    <property type="entry name" value="Hydrolase_3"/>
    <property type="match status" value="1"/>
</dbReference>
<organism evidence="6 7">
    <name type="scientific">Candidatus Blochmanniella chromaiodes str. 640</name>
    <dbReference type="NCBI Taxonomy" id="1240471"/>
    <lineage>
        <taxon>Bacteria</taxon>
        <taxon>Pseudomonadati</taxon>
        <taxon>Pseudomonadota</taxon>
        <taxon>Gammaproteobacteria</taxon>
        <taxon>Enterobacterales</taxon>
        <taxon>Enterobacteriaceae</taxon>
        <taxon>ant endosymbionts</taxon>
        <taxon>Candidatus Blochmanniella</taxon>
    </lineage>
</organism>
<keyword evidence="2" id="KW-0479">Metal-binding</keyword>
<dbReference type="GO" id="GO:0016787">
    <property type="term" value="F:hydrolase activity"/>
    <property type="evidence" value="ECO:0007669"/>
    <property type="project" value="UniProtKB-KW"/>
</dbReference>
<dbReference type="PANTHER" id="PTHR47267">
    <property type="match status" value="1"/>
</dbReference>
<dbReference type="PROSITE" id="PS01229">
    <property type="entry name" value="COF_2"/>
    <property type="match status" value="1"/>
</dbReference>
<evidence type="ECO:0000313" key="6">
    <source>
        <dbReference type="EMBL" id="AGC03847.1"/>
    </source>
</evidence>
<evidence type="ECO:0000256" key="5">
    <source>
        <dbReference type="ARBA" id="ARBA00034778"/>
    </source>
</evidence>
<dbReference type="CDD" id="cd07516">
    <property type="entry name" value="HAD_Pase"/>
    <property type="match status" value="1"/>
</dbReference>
<reference evidence="6 7" key="1">
    <citation type="journal article" date="2013" name="Genome Biol. Evol.">
        <title>Sequence context of indel mutations and their effect on protein evolution in a bacterial endosymbiont.</title>
        <authorList>
            <person name="Williams L.E."/>
            <person name="Wernegreen J.J."/>
        </authorList>
    </citation>
    <scope>NUCLEOTIDE SEQUENCE [LARGE SCALE GENOMIC DNA]</scope>
    <source>
        <strain evidence="6 7">640</strain>
    </source>
</reference>
<dbReference type="NCBIfam" id="NF008213">
    <property type="entry name" value="PRK10976.1"/>
    <property type="match status" value="1"/>
</dbReference>
<dbReference type="SFLD" id="SFLDG01140">
    <property type="entry name" value="C2.B:_Phosphomannomutase_and_P"/>
    <property type="match status" value="1"/>
</dbReference>
<evidence type="ECO:0000256" key="3">
    <source>
        <dbReference type="ARBA" id="ARBA00022801"/>
    </source>
</evidence>
<dbReference type="NCBIfam" id="TIGR01484">
    <property type="entry name" value="HAD-SF-IIB"/>
    <property type="match status" value="1"/>
</dbReference>
<dbReference type="PROSITE" id="PS01228">
    <property type="entry name" value="COF_1"/>
    <property type="match status" value="1"/>
</dbReference>
<comment type="cofactor">
    <cofactor evidence="1">
        <name>Mg(2+)</name>
        <dbReference type="ChEBI" id="CHEBI:18420"/>
    </cofactor>
</comment>
<gene>
    <name evidence="6" type="primary">yigL</name>
    <name evidence="6" type="ORF">BCHRO640_613</name>
</gene>
<evidence type="ECO:0000256" key="1">
    <source>
        <dbReference type="ARBA" id="ARBA00001946"/>
    </source>
</evidence>
<keyword evidence="3 6" id="KW-0378">Hydrolase</keyword>
<sequence length="279" mass="32015">MFRIVASDLDGTLLTPDHRLTSFTKKILKLLTTRNIHFVFATGRHHTNVMQIRDNLKINSYMITSNGARIHNTYGKLIASYDLATEIVADLLRVVHYDSQIITNIFYNDKWLINRSISKQNCFYNGYESDYDIYQKDTLPLHGVCKVYFTSNNYKRLLSLEKKLHARWNHRINISFSLPTCLEVMPEGVSKGHALEQVVKLLGCQLKDCISFGDGMNDQEMLKMAGKGCIMSNAQQRLKDTLPFLEIIGSNKDDAVPHYLQCMYHNIWSDLSLTNGVLN</sequence>
<dbReference type="NCBIfam" id="TIGR00099">
    <property type="entry name" value="Cof-subfamily"/>
    <property type="match status" value="1"/>
</dbReference>
<dbReference type="PANTHER" id="PTHR47267:SF4">
    <property type="entry name" value="PYRIDOXAL PHOSPHATE PHOSPHATASE YIGL"/>
    <property type="match status" value="1"/>
</dbReference>
<dbReference type="Proteomes" id="UP000011067">
    <property type="component" value="Chromosome"/>
</dbReference>
<dbReference type="SUPFAM" id="SSF56784">
    <property type="entry name" value="HAD-like"/>
    <property type="match status" value="1"/>
</dbReference>
<protein>
    <submittedName>
        <fullName evidence="6">Hydrolase</fullName>
    </submittedName>
</protein>
<dbReference type="RefSeq" id="WP_015344814.1">
    <property type="nucleotide sequence ID" value="NC_020075.1"/>
</dbReference>
<dbReference type="InterPro" id="IPR036412">
    <property type="entry name" value="HAD-like_sf"/>
</dbReference>
<dbReference type="SFLD" id="SFLDS00003">
    <property type="entry name" value="Haloacid_Dehalogenase"/>
    <property type="match status" value="1"/>
</dbReference>
<dbReference type="Gene3D" id="3.30.1240.10">
    <property type="match status" value="1"/>
</dbReference>
<proteinExistence type="inferred from homology"/>
<dbReference type="InterPro" id="IPR023214">
    <property type="entry name" value="HAD_sf"/>
</dbReference>
<dbReference type="EMBL" id="CP003903">
    <property type="protein sequence ID" value="AGC03847.1"/>
    <property type="molecule type" value="Genomic_DNA"/>
</dbReference>
<evidence type="ECO:0000256" key="4">
    <source>
        <dbReference type="ARBA" id="ARBA00022842"/>
    </source>
</evidence>
<evidence type="ECO:0000256" key="2">
    <source>
        <dbReference type="ARBA" id="ARBA00022723"/>
    </source>
</evidence>
<comment type="similarity">
    <text evidence="5">Belongs to the HAD-like hydrolase superfamily. Cof family.</text>
</comment>